<feature type="domain" description="RecA family profile 1" evidence="3">
    <location>
        <begin position="55"/>
        <end position="206"/>
    </location>
</feature>
<protein>
    <recommendedName>
        <fullName evidence="3">RecA family profile 1 domain-containing protein</fullName>
    </recommendedName>
</protein>
<dbReference type="GO" id="GO:0003697">
    <property type="term" value="F:single-stranded DNA binding"/>
    <property type="evidence" value="ECO:0007669"/>
    <property type="project" value="TreeGrafter"/>
</dbReference>
<evidence type="ECO:0000259" key="3">
    <source>
        <dbReference type="PROSITE" id="PS50162"/>
    </source>
</evidence>
<feature type="non-terminal residue" evidence="4">
    <location>
        <position position="1"/>
    </location>
</feature>
<proteinExistence type="predicted"/>
<dbReference type="InterPro" id="IPR027417">
    <property type="entry name" value="P-loop_NTPase"/>
</dbReference>
<dbReference type="PANTHER" id="PTHR46457:SF1">
    <property type="entry name" value="DNA REPAIR PROTEIN RAD51 HOMOLOG 4"/>
    <property type="match status" value="1"/>
</dbReference>
<dbReference type="Gene3D" id="3.40.50.300">
    <property type="entry name" value="P-loop containing nucleotide triphosphate hydrolases"/>
    <property type="match status" value="1"/>
</dbReference>
<accession>A0AA38C006</accession>
<dbReference type="EMBL" id="JAHRHJ020003813">
    <property type="protein sequence ID" value="KAH9287527.1"/>
    <property type="molecule type" value="Genomic_DNA"/>
</dbReference>
<dbReference type="GO" id="GO:0042148">
    <property type="term" value="P:DNA strand invasion"/>
    <property type="evidence" value="ECO:0007669"/>
    <property type="project" value="TreeGrafter"/>
</dbReference>
<dbReference type="OMA" id="HQGYTIM"/>
<dbReference type="Proteomes" id="UP000824469">
    <property type="component" value="Unassembled WGS sequence"/>
</dbReference>
<dbReference type="GO" id="GO:0005815">
    <property type="term" value="C:microtubule organizing center"/>
    <property type="evidence" value="ECO:0007669"/>
    <property type="project" value="TreeGrafter"/>
</dbReference>
<dbReference type="GO" id="GO:0033063">
    <property type="term" value="C:Rad51B-Rad51C-Rad51D-XRCC2 complex"/>
    <property type="evidence" value="ECO:0007669"/>
    <property type="project" value="TreeGrafter"/>
</dbReference>
<keyword evidence="2" id="KW-0539">Nucleus</keyword>
<evidence type="ECO:0000313" key="5">
    <source>
        <dbReference type="Proteomes" id="UP000824469"/>
    </source>
</evidence>
<dbReference type="InterPro" id="IPR020588">
    <property type="entry name" value="RecA_ATP-bd"/>
</dbReference>
<evidence type="ECO:0000256" key="1">
    <source>
        <dbReference type="ARBA" id="ARBA00004123"/>
    </source>
</evidence>
<gene>
    <name evidence="4" type="ORF">KI387_031644</name>
</gene>
<keyword evidence="5" id="KW-1185">Reference proteome</keyword>
<organism evidence="4 5">
    <name type="scientific">Taxus chinensis</name>
    <name type="common">Chinese yew</name>
    <name type="synonym">Taxus wallichiana var. chinensis</name>
    <dbReference type="NCBI Taxonomy" id="29808"/>
    <lineage>
        <taxon>Eukaryota</taxon>
        <taxon>Viridiplantae</taxon>
        <taxon>Streptophyta</taxon>
        <taxon>Embryophyta</taxon>
        <taxon>Tracheophyta</taxon>
        <taxon>Spermatophyta</taxon>
        <taxon>Pinopsida</taxon>
        <taxon>Pinidae</taxon>
        <taxon>Conifers II</taxon>
        <taxon>Cupressales</taxon>
        <taxon>Taxaceae</taxon>
        <taxon>Taxus</taxon>
    </lineage>
</organism>
<dbReference type="PANTHER" id="PTHR46457">
    <property type="entry name" value="DNA REPAIR PROTEIN RAD51 HOMOLOG 4"/>
    <property type="match status" value="1"/>
</dbReference>
<dbReference type="GO" id="GO:0000723">
    <property type="term" value="P:telomere maintenance"/>
    <property type="evidence" value="ECO:0007669"/>
    <property type="project" value="TreeGrafter"/>
</dbReference>
<dbReference type="GO" id="GO:0007131">
    <property type="term" value="P:reciprocal meiotic recombination"/>
    <property type="evidence" value="ECO:0007669"/>
    <property type="project" value="TreeGrafter"/>
</dbReference>
<dbReference type="AlphaFoldDB" id="A0AA38C006"/>
<dbReference type="InterPro" id="IPR051988">
    <property type="entry name" value="HRR_RAD51_Paralog"/>
</dbReference>
<dbReference type="InterPro" id="IPR013632">
    <property type="entry name" value="Rad51_C"/>
</dbReference>
<feature type="non-terminal residue" evidence="4">
    <location>
        <position position="206"/>
    </location>
</feature>
<dbReference type="GO" id="GO:0005657">
    <property type="term" value="C:replication fork"/>
    <property type="evidence" value="ECO:0007669"/>
    <property type="project" value="TreeGrafter"/>
</dbReference>
<sequence>QDFLVHDLYTLAAIAEHQSNSKVLKQAIAEILSIVDNQHGQWLTGAQLLDSLQQNKHILPSGCKGVDSLLGGGLHEGTLTELVGPSASGKTQTCLRATSHVAYHSQAAVMFLDTCNSFSSKRIVEYLDVLCKSSIKAKDQKGNFERAMKVIFHYNVFDIYSMLDLLHHIESSMRTQGKNRNPRVRLLIIDSVSSVITPILGGRNFQ</sequence>
<evidence type="ECO:0000256" key="2">
    <source>
        <dbReference type="ARBA" id="ARBA00023242"/>
    </source>
</evidence>
<dbReference type="PROSITE" id="PS50162">
    <property type="entry name" value="RECA_2"/>
    <property type="match status" value="1"/>
</dbReference>
<evidence type="ECO:0000313" key="4">
    <source>
        <dbReference type="EMBL" id="KAH9287527.1"/>
    </source>
</evidence>
<comment type="caution">
    <text evidence="4">The sequence shown here is derived from an EMBL/GenBank/DDBJ whole genome shotgun (WGS) entry which is preliminary data.</text>
</comment>
<dbReference type="Pfam" id="PF08423">
    <property type="entry name" value="Rad51"/>
    <property type="match status" value="1"/>
</dbReference>
<dbReference type="GO" id="GO:0000724">
    <property type="term" value="P:double-strand break repair via homologous recombination"/>
    <property type="evidence" value="ECO:0007669"/>
    <property type="project" value="TreeGrafter"/>
</dbReference>
<dbReference type="GO" id="GO:0000400">
    <property type="term" value="F:four-way junction DNA binding"/>
    <property type="evidence" value="ECO:0007669"/>
    <property type="project" value="TreeGrafter"/>
</dbReference>
<dbReference type="GO" id="GO:0005524">
    <property type="term" value="F:ATP binding"/>
    <property type="evidence" value="ECO:0007669"/>
    <property type="project" value="InterPro"/>
</dbReference>
<dbReference type="GO" id="GO:0140664">
    <property type="term" value="F:ATP-dependent DNA damage sensor activity"/>
    <property type="evidence" value="ECO:0007669"/>
    <property type="project" value="InterPro"/>
</dbReference>
<dbReference type="SUPFAM" id="SSF52540">
    <property type="entry name" value="P-loop containing nucleoside triphosphate hydrolases"/>
    <property type="match status" value="1"/>
</dbReference>
<name>A0AA38C006_TAXCH</name>
<reference evidence="4 5" key="1">
    <citation type="journal article" date="2021" name="Nat. Plants">
        <title>The Taxus genome provides insights into paclitaxel biosynthesis.</title>
        <authorList>
            <person name="Xiong X."/>
            <person name="Gou J."/>
            <person name="Liao Q."/>
            <person name="Li Y."/>
            <person name="Zhou Q."/>
            <person name="Bi G."/>
            <person name="Li C."/>
            <person name="Du R."/>
            <person name="Wang X."/>
            <person name="Sun T."/>
            <person name="Guo L."/>
            <person name="Liang H."/>
            <person name="Lu P."/>
            <person name="Wu Y."/>
            <person name="Zhang Z."/>
            <person name="Ro D.K."/>
            <person name="Shang Y."/>
            <person name="Huang S."/>
            <person name="Yan J."/>
        </authorList>
    </citation>
    <scope>NUCLEOTIDE SEQUENCE [LARGE SCALE GENOMIC DNA]</scope>
    <source>
        <strain evidence="4">Ta-2019</strain>
    </source>
</reference>
<comment type="subcellular location">
    <subcellularLocation>
        <location evidence="1">Nucleus</location>
    </subcellularLocation>
</comment>